<keyword evidence="2" id="KW-1185">Reference proteome</keyword>
<dbReference type="RefSeq" id="WP_237468596.1">
    <property type="nucleotide sequence ID" value="NZ_CAKLDI010000002.1"/>
</dbReference>
<evidence type="ECO:0000313" key="2">
    <source>
        <dbReference type="Proteomes" id="UP000838672"/>
    </source>
</evidence>
<proteinExistence type="predicted"/>
<accession>A0ABM8ZY06</accession>
<dbReference type="InterPro" id="IPR043776">
    <property type="entry name" value="DUF5718"/>
</dbReference>
<comment type="caution">
    <text evidence="1">The sequence shown here is derived from an EMBL/GenBank/DDBJ whole genome shotgun (WGS) entry which is preliminary data.</text>
</comment>
<dbReference type="Proteomes" id="UP000838672">
    <property type="component" value="Unassembled WGS sequence"/>
</dbReference>
<reference evidence="1" key="1">
    <citation type="submission" date="2021-11" db="EMBL/GenBank/DDBJ databases">
        <authorList>
            <person name="Rodrigo-Torres L."/>
            <person name="Arahal R. D."/>
            <person name="Lucena T."/>
        </authorList>
    </citation>
    <scope>NUCLEOTIDE SEQUENCE</scope>
    <source>
        <strain evidence="1">CECT 7929</strain>
    </source>
</reference>
<evidence type="ECO:0000313" key="1">
    <source>
        <dbReference type="EMBL" id="CAH0535738.1"/>
    </source>
</evidence>
<sequence length="295" mass="32314">MQSLQSMMVFGVAGNFAGHLEQAGEAADFASVQVAESHAPKAMFPVYLPAPHDSFLATFPLTHNGILYPQDSSDQLQIEPEIGLYVEITYDSQGAISALKPQAFAAYNDCSIRRPNAHKIADKKNWGRCSKGVSDTTIALDSFSKAGNIDHYRIACFHHRDGQCHAYGIDSAVADYSYNYQKLLDWMVTRLNTQPDQGPMHDLASLIASSQRPTQALISIGATRYTPYGEQHFLRPGDTAVVVVYDGRLYQAQEIAQMAASLEFAEEGISALIQPIVAAFHDVAAQETKEKDAIL</sequence>
<dbReference type="Pfam" id="PF18985">
    <property type="entry name" value="DUF5718"/>
    <property type="match status" value="1"/>
</dbReference>
<organism evidence="1 2">
    <name type="scientific">Vibrio stylophorae</name>
    <dbReference type="NCBI Taxonomy" id="659351"/>
    <lineage>
        <taxon>Bacteria</taxon>
        <taxon>Pseudomonadati</taxon>
        <taxon>Pseudomonadota</taxon>
        <taxon>Gammaproteobacteria</taxon>
        <taxon>Vibrionales</taxon>
        <taxon>Vibrionaceae</taxon>
        <taxon>Vibrio</taxon>
    </lineage>
</organism>
<gene>
    <name evidence="1" type="ORF">VST7929_03212</name>
</gene>
<dbReference type="EMBL" id="CAKLDI010000002">
    <property type="protein sequence ID" value="CAH0535738.1"/>
    <property type="molecule type" value="Genomic_DNA"/>
</dbReference>
<protein>
    <submittedName>
        <fullName evidence="1">Uncharacterized protein</fullName>
    </submittedName>
</protein>
<name>A0ABM8ZY06_9VIBR</name>